<organism evidence="1 2">
    <name type="scientific">Eumeta variegata</name>
    <name type="common">Bagworm moth</name>
    <name type="synonym">Eumeta japonica</name>
    <dbReference type="NCBI Taxonomy" id="151549"/>
    <lineage>
        <taxon>Eukaryota</taxon>
        <taxon>Metazoa</taxon>
        <taxon>Ecdysozoa</taxon>
        <taxon>Arthropoda</taxon>
        <taxon>Hexapoda</taxon>
        <taxon>Insecta</taxon>
        <taxon>Pterygota</taxon>
        <taxon>Neoptera</taxon>
        <taxon>Endopterygota</taxon>
        <taxon>Lepidoptera</taxon>
        <taxon>Glossata</taxon>
        <taxon>Ditrysia</taxon>
        <taxon>Tineoidea</taxon>
        <taxon>Psychidae</taxon>
        <taxon>Oiketicinae</taxon>
        <taxon>Eumeta</taxon>
    </lineage>
</organism>
<proteinExistence type="predicted"/>
<evidence type="ECO:0000313" key="1">
    <source>
        <dbReference type="EMBL" id="GBP93819.1"/>
    </source>
</evidence>
<name>A0A4C2A3S0_EUMVA</name>
<dbReference type="OrthoDB" id="9990008at2759"/>
<gene>
    <name evidence="1" type="primary">ap</name>
    <name evidence="1" type="ORF">EVAR_70762_1</name>
</gene>
<dbReference type="STRING" id="151549.A0A4C2A3S0"/>
<dbReference type="AlphaFoldDB" id="A0A4C2A3S0"/>
<dbReference type="CDD" id="cd00086">
    <property type="entry name" value="homeodomain"/>
    <property type="match status" value="1"/>
</dbReference>
<dbReference type="EMBL" id="BGZK01002423">
    <property type="protein sequence ID" value="GBP93819.1"/>
    <property type="molecule type" value="Genomic_DNA"/>
</dbReference>
<reference evidence="1 2" key="1">
    <citation type="journal article" date="2019" name="Commun. Biol.">
        <title>The bagworm genome reveals a unique fibroin gene that provides high tensile strength.</title>
        <authorList>
            <person name="Kono N."/>
            <person name="Nakamura H."/>
            <person name="Ohtoshi R."/>
            <person name="Tomita M."/>
            <person name="Numata K."/>
            <person name="Arakawa K."/>
        </authorList>
    </citation>
    <scope>NUCLEOTIDE SEQUENCE [LARGE SCALE GENOMIC DNA]</scope>
</reference>
<accession>A0A4C2A3S0</accession>
<dbReference type="InterPro" id="IPR001356">
    <property type="entry name" value="HD"/>
</dbReference>
<protein>
    <submittedName>
        <fullName evidence="1">Protein apterous</fullName>
    </submittedName>
</protein>
<dbReference type="Proteomes" id="UP000299102">
    <property type="component" value="Unassembled WGS sequence"/>
</dbReference>
<comment type="caution">
    <text evidence="1">The sequence shown here is derived from an EMBL/GenBank/DDBJ whole genome shotgun (WGS) entry which is preliminary data.</text>
</comment>
<keyword evidence="2" id="KW-1185">Reference proteome</keyword>
<sequence>MSLVDNSKNEIVYNNAKVCSDDTHKRRAWYIAASRVHHGIGGARCYWIDAKHVRAIIYRRVWFQNARAKWRRMVTKQENKMTEKCSPDGSLEMDMYHGSIAGSIQSMPPHSPPYSVMGGPASPNSMECP</sequence>
<evidence type="ECO:0000313" key="2">
    <source>
        <dbReference type="Proteomes" id="UP000299102"/>
    </source>
</evidence>
<dbReference type="GO" id="GO:0003677">
    <property type="term" value="F:DNA binding"/>
    <property type="evidence" value="ECO:0007669"/>
    <property type="project" value="InterPro"/>
</dbReference>